<comment type="caution">
    <text evidence="2">The sequence shown here is derived from an EMBL/GenBank/DDBJ whole genome shotgun (WGS) entry which is preliminary data.</text>
</comment>
<dbReference type="PATRIC" id="fig|742737.3.peg.809"/>
<feature type="coiled-coil region" evidence="1">
    <location>
        <begin position="83"/>
        <end position="131"/>
    </location>
</feature>
<sequence>MRELSVYFCRKCGRYAYYQLPKNAVCPACNISMTQLHISYHDFMDLGHEERDRLISREIIKNSPTFIKRITSPDKLYNQKELVGLLTSKVEELEADNQKLNETVEWMHATIWEQLNKIKELEREVQDLKSVKD</sequence>
<name>G5IB92_9FIRM</name>
<evidence type="ECO:0000313" key="3">
    <source>
        <dbReference type="Proteomes" id="UP000005384"/>
    </source>
</evidence>
<reference evidence="2 3" key="1">
    <citation type="submission" date="2011-08" db="EMBL/GenBank/DDBJ databases">
        <title>The Genome Sequence of Clostridium hathewayi WAL-18680.</title>
        <authorList>
            <consortium name="The Broad Institute Genome Sequencing Platform"/>
            <person name="Earl A."/>
            <person name="Ward D."/>
            <person name="Feldgarden M."/>
            <person name="Gevers D."/>
            <person name="Finegold S.M."/>
            <person name="Summanen P.H."/>
            <person name="Molitoris D.R."/>
            <person name="Song M."/>
            <person name="Daigneault M."/>
            <person name="Allen-Vercoe E."/>
            <person name="Young S.K."/>
            <person name="Zeng Q."/>
            <person name="Gargeya S."/>
            <person name="Fitzgerald M."/>
            <person name="Haas B."/>
            <person name="Abouelleil A."/>
            <person name="Alvarado L."/>
            <person name="Arachchi H.M."/>
            <person name="Berlin A."/>
            <person name="Brown A."/>
            <person name="Chapman S.B."/>
            <person name="Chen Z."/>
            <person name="Dunbar C."/>
            <person name="Freedman E."/>
            <person name="Gearin G."/>
            <person name="Gellesch M."/>
            <person name="Goldberg J."/>
            <person name="Griggs A."/>
            <person name="Gujja S."/>
            <person name="Heiman D."/>
            <person name="Howarth C."/>
            <person name="Larson L."/>
            <person name="Lui A."/>
            <person name="MacDonald P.J.P."/>
            <person name="Montmayeur A."/>
            <person name="Murphy C."/>
            <person name="Neiman D."/>
            <person name="Pearson M."/>
            <person name="Priest M."/>
            <person name="Roberts A."/>
            <person name="Saif S."/>
            <person name="Shea T."/>
            <person name="Shenoy N."/>
            <person name="Sisk P."/>
            <person name="Stolte C."/>
            <person name="Sykes S."/>
            <person name="Wortman J."/>
            <person name="Nusbaum C."/>
            <person name="Birren B."/>
        </authorList>
    </citation>
    <scope>NUCLEOTIDE SEQUENCE [LARGE SCALE GENOMIC DNA]</scope>
    <source>
        <strain evidence="2 3">WAL-18680</strain>
    </source>
</reference>
<evidence type="ECO:0000256" key="1">
    <source>
        <dbReference type="SAM" id="Coils"/>
    </source>
</evidence>
<keyword evidence="3" id="KW-1185">Reference proteome</keyword>
<dbReference type="Proteomes" id="UP000005384">
    <property type="component" value="Unassembled WGS sequence"/>
</dbReference>
<dbReference type="AlphaFoldDB" id="G5IB92"/>
<evidence type="ECO:0008006" key="4">
    <source>
        <dbReference type="Google" id="ProtNLM"/>
    </source>
</evidence>
<dbReference type="OrthoDB" id="1905965at2"/>
<gene>
    <name evidence="2" type="ORF">HMPREF9473_00814</name>
</gene>
<organism evidence="2 3">
    <name type="scientific">Hungatella hathewayi WAL-18680</name>
    <dbReference type="NCBI Taxonomy" id="742737"/>
    <lineage>
        <taxon>Bacteria</taxon>
        <taxon>Bacillati</taxon>
        <taxon>Bacillota</taxon>
        <taxon>Clostridia</taxon>
        <taxon>Lachnospirales</taxon>
        <taxon>Lachnospiraceae</taxon>
        <taxon>Hungatella</taxon>
    </lineage>
</organism>
<keyword evidence="1" id="KW-0175">Coiled coil</keyword>
<accession>G5IB92</accession>
<evidence type="ECO:0000313" key="2">
    <source>
        <dbReference type="EMBL" id="EHI61199.1"/>
    </source>
</evidence>
<dbReference type="RefSeq" id="WP_006778800.1">
    <property type="nucleotide sequence ID" value="NZ_CP040506.1"/>
</dbReference>
<protein>
    <recommendedName>
        <fullName evidence="4">Teichuronopeptide</fullName>
    </recommendedName>
</protein>
<dbReference type="EMBL" id="ADLN01000006">
    <property type="protein sequence ID" value="EHI61199.1"/>
    <property type="molecule type" value="Genomic_DNA"/>
</dbReference>
<proteinExistence type="predicted"/>
<dbReference type="HOGENOM" id="CLU_123231_0_0_9"/>